<proteinExistence type="predicted"/>
<evidence type="ECO:0000313" key="1">
    <source>
        <dbReference type="EMBL" id="CAD5218691.1"/>
    </source>
</evidence>
<dbReference type="Proteomes" id="UP000614601">
    <property type="component" value="Unassembled WGS sequence"/>
</dbReference>
<comment type="caution">
    <text evidence="1">The sequence shown here is derived from an EMBL/GenBank/DDBJ whole genome shotgun (WGS) entry which is preliminary data.</text>
</comment>
<gene>
    <name evidence="1" type="ORF">BOKJ2_LOCUS7901</name>
</gene>
<dbReference type="EMBL" id="CAJFCW020000004">
    <property type="protein sequence ID" value="CAG9111346.1"/>
    <property type="molecule type" value="Genomic_DNA"/>
</dbReference>
<name>A0A811KSJ5_9BILA</name>
<dbReference type="EMBL" id="CAJFDH010000004">
    <property type="protein sequence ID" value="CAD5218691.1"/>
    <property type="molecule type" value="Genomic_DNA"/>
</dbReference>
<sequence>MSRLKIHRDIFNYIVKYLYNDVLSLFNLVEAFPEVQTFIKVNFEDLCIQNNVYRLPNETWLSAFVKLNERTNFETSSVLFFERYVNMVTCAGTHRVAFVYANGIVVVNLDLQTPSAKYFPTKETVNFAHLCRKGNRLIICTELSHSWQKIQVFNVNDGRELIAQRYNRSRSDYPRRKRLFFSIGGKFFDACSMRICPVDKGDLVIDCGSDLKENRYLYYYTATKLIVVDVREKKSFLILNDLHMNDSYPDVTILPSIGCVFIIYVRGHLKIYKIYDIYTHDLLMNYKLEDNGACSHRILCDYIIFNESNLTFWVYDDVRKKWNTTSHVVQSDWKVNNFEHYTKIGDGVKHIVIYNRRRFLLPSKKLTMLEAVKGVIATIKVSDGLADTDGGFIGELYSELKKSRDVFDFGKMSPDDVMLKTVLKCLRKQQVRAEREHRLED</sequence>
<accession>A0A811KSJ5</accession>
<keyword evidence="2" id="KW-1185">Reference proteome</keyword>
<evidence type="ECO:0000313" key="2">
    <source>
        <dbReference type="Proteomes" id="UP000614601"/>
    </source>
</evidence>
<protein>
    <submittedName>
        <fullName evidence="1">Uncharacterized protein</fullName>
    </submittedName>
</protein>
<dbReference type="AlphaFoldDB" id="A0A811KSJ5"/>
<organism evidence="1 2">
    <name type="scientific">Bursaphelenchus okinawaensis</name>
    <dbReference type="NCBI Taxonomy" id="465554"/>
    <lineage>
        <taxon>Eukaryota</taxon>
        <taxon>Metazoa</taxon>
        <taxon>Ecdysozoa</taxon>
        <taxon>Nematoda</taxon>
        <taxon>Chromadorea</taxon>
        <taxon>Rhabditida</taxon>
        <taxon>Tylenchina</taxon>
        <taxon>Tylenchomorpha</taxon>
        <taxon>Aphelenchoidea</taxon>
        <taxon>Aphelenchoididae</taxon>
        <taxon>Bursaphelenchus</taxon>
    </lineage>
</organism>
<reference evidence="1" key="1">
    <citation type="submission" date="2020-09" db="EMBL/GenBank/DDBJ databases">
        <authorList>
            <person name="Kikuchi T."/>
        </authorList>
    </citation>
    <scope>NUCLEOTIDE SEQUENCE</scope>
    <source>
        <strain evidence="1">SH1</strain>
    </source>
</reference>
<dbReference type="Proteomes" id="UP000783686">
    <property type="component" value="Unassembled WGS sequence"/>
</dbReference>